<dbReference type="InterPro" id="IPR006638">
    <property type="entry name" value="Elp3/MiaA/NifB-like_rSAM"/>
</dbReference>
<keyword evidence="5" id="KW-0479">Metal-binding</keyword>
<evidence type="ECO:0000256" key="7">
    <source>
        <dbReference type="ARBA" id="ARBA00023014"/>
    </source>
</evidence>
<dbReference type="GO" id="GO:0046872">
    <property type="term" value="F:metal ion binding"/>
    <property type="evidence" value="ECO:0007669"/>
    <property type="project" value="UniProtKB-KW"/>
</dbReference>
<dbReference type="InterPro" id="IPR006158">
    <property type="entry name" value="Cobalamin-bd"/>
</dbReference>
<dbReference type="InterPro" id="IPR036724">
    <property type="entry name" value="Cobalamin-bd_sf"/>
</dbReference>
<dbReference type="InterPro" id="IPR007197">
    <property type="entry name" value="rSAM"/>
</dbReference>
<evidence type="ECO:0000256" key="4">
    <source>
        <dbReference type="ARBA" id="ARBA00022691"/>
    </source>
</evidence>
<dbReference type="InterPro" id="IPR023404">
    <property type="entry name" value="rSAM_horseshoe"/>
</dbReference>
<reference evidence="11" key="1">
    <citation type="submission" date="2015-07" db="EMBL/GenBank/DDBJ databases">
        <title>Near-Complete Genome Sequence of the Cellulolytic Bacterium Bacteroides (Pseudobacteroides) cellulosolvens ATCC 35603.</title>
        <authorList>
            <person name="Dassa B."/>
            <person name="Utturkar S.M."/>
            <person name="Klingeman D.M."/>
            <person name="Hurt R.A."/>
            <person name="Keller M."/>
            <person name="Xu J."/>
            <person name="Reddy Y.H.K."/>
            <person name="Borovok I."/>
            <person name="Grinberg I.R."/>
            <person name="Lamed R."/>
            <person name="Zhivin O."/>
            <person name="Bayer E.A."/>
            <person name="Brown S.D."/>
        </authorList>
    </citation>
    <scope>NUCLEOTIDE SEQUENCE [LARGE SCALE GENOMIC DNA]</scope>
    <source>
        <strain evidence="11">DSM 2933</strain>
    </source>
</reference>
<dbReference type="SFLD" id="SFLDS00029">
    <property type="entry name" value="Radical_SAM"/>
    <property type="match status" value="1"/>
</dbReference>
<feature type="domain" description="Radical SAM core" evidence="9">
    <location>
        <begin position="185"/>
        <end position="420"/>
    </location>
</feature>
<dbReference type="PANTHER" id="PTHR43409:SF7">
    <property type="entry name" value="BLL1977 PROTEIN"/>
    <property type="match status" value="1"/>
</dbReference>
<dbReference type="GO" id="GO:0003824">
    <property type="term" value="F:catalytic activity"/>
    <property type="evidence" value="ECO:0007669"/>
    <property type="project" value="InterPro"/>
</dbReference>
<dbReference type="Pfam" id="PF04055">
    <property type="entry name" value="Radical_SAM"/>
    <property type="match status" value="1"/>
</dbReference>
<dbReference type="OrthoDB" id="9801424at2"/>
<dbReference type="InterPro" id="IPR058240">
    <property type="entry name" value="rSAM_sf"/>
</dbReference>
<keyword evidence="7" id="KW-0411">Iron-sulfur</keyword>
<keyword evidence="11" id="KW-1185">Reference proteome</keyword>
<sequence>MMKILFINSIHDGKVTNQIGTLSLATILNSNGHNAEIADFNYLFKMGIVKKKHNKQEDIHSMGSYILSKAPDIVGFSCMCNSYHIFIELSKYIREKSPNIKILFGGPQATLTAEETLKAFDWIDLIAMGESEKSIVDIMNVFENNSGFEDLTGVAYRQDNEIIIKKSTLIENLDYVPKLDYSLLPYFDKISLVEIDVGRGCPFECSYCSTKTFWKRKFRIKAVDQIIEEIKELYYKHNKTKFNFVHDLFTVNKNIVLDFCNKVIGQRLKIRWGCSARIDTLDEELVKKMVEAGCIEIYIGIETGSPRMQKIVHKNLNLNHLDEKLKLFKKYNLEITFSFIYGFPEENDEDLRQTMEVIQKIYSYGFKKVQLHQCSILAGTEMYNNYKEDLVYQQIIPDTVDNNNIDEYKDIILRYPTVFPHFYNLSEEIAPNIYRYQYLDEFVCHKMKFFNLSMPQTYRLLRTYFNNELIKIYNDIKETCKDILVPINDEVQAKELEHGKQLAEYINKKDFGIYKDIIRQMFKYELDYLEFKNNSVCDEEKLAQYDFNVLKIETRNLGFKEIDIGKTAVRFKNNNAKEIIVEKIVV</sequence>
<dbReference type="SUPFAM" id="SSF52242">
    <property type="entry name" value="Cobalamin (vitamin B12)-binding domain"/>
    <property type="match status" value="1"/>
</dbReference>
<keyword evidence="2" id="KW-0489">Methyltransferase</keyword>
<comment type="caution">
    <text evidence="10">The sequence shown here is derived from an EMBL/GenBank/DDBJ whole genome shotgun (WGS) entry which is preliminary data.</text>
</comment>
<evidence type="ECO:0000256" key="5">
    <source>
        <dbReference type="ARBA" id="ARBA00022723"/>
    </source>
</evidence>
<dbReference type="Proteomes" id="UP000036923">
    <property type="component" value="Unassembled WGS sequence"/>
</dbReference>
<dbReference type="Gene3D" id="3.40.50.280">
    <property type="entry name" value="Cobalamin-binding domain"/>
    <property type="match status" value="1"/>
</dbReference>
<dbReference type="InterPro" id="IPR051198">
    <property type="entry name" value="BchE-like"/>
</dbReference>
<feature type="domain" description="B12-binding" evidence="8">
    <location>
        <begin position="1"/>
        <end position="149"/>
    </location>
</feature>
<dbReference type="PROSITE" id="PS51918">
    <property type="entry name" value="RADICAL_SAM"/>
    <property type="match status" value="1"/>
</dbReference>
<name>A0A0L6JU28_9FIRM</name>
<dbReference type="InterPro" id="IPR034466">
    <property type="entry name" value="Methyltransferase_Class_B"/>
</dbReference>
<dbReference type="eggNOG" id="COG1032">
    <property type="taxonomic scope" value="Bacteria"/>
</dbReference>
<evidence type="ECO:0000256" key="2">
    <source>
        <dbReference type="ARBA" id="ARBA00022603"/>
    </source>
</evidence>
<evidence type="ECO:0000259" key="8">
    <source>
        <dbReference type="PROSITE" id="PS51332"/>
    </source>
</evidence>
<protein>
    <submittedName>
        <fullName evidence="10">Radical SAM domain protein</fullName>
    </submittedName>
</protein>
<dbReference type="CDD" id="cd01335">
    <property type="entry name" value="Radical_SAM"/>
    <property type="match status" value="1"/>
</dbReference>
<dbReference type="GO" id="GO:0031419">
    <property type="term" value="F:cobalamin binding"/>
    <property type="evidence" value="ECO:0007669"/>
    <property type="project" value="InterPro"/>
</dbReference>
<evidence type="ECO:0000259" key="9">
    <source>
        <dbReference type="PROSITE" id="PS51918"/>
    </source>
</evidence>
<dbReference type="PROSITE" id="PS51332">
    <property type="entry name" value="B12_BINDING"/>
    <property type="match status" value="1"/>
</dbReference>
<evidence type="ECO:0000256" key="3">
    <source>
        <dbReference type="ARBA" id="ARBA00022679"/>
    </source>
</evidence>
<gene>
    <name evidence="10" type="ORF">Bccel_4206</name>
</gene>
<dbReference type="SMART" id="SM00729">
    <property type="entry name" value="Elp3"/>
    <property type="match status" value="1"/>
</dbReference>
<keyword evidence="6" id="KW-0408">Iron</keyword>
<dbReference type="SFLD" id="SFLDG01082">
    <property type="entry name" value="B12-binding_domain_containing"/>
    <property type="match status" value="1"/>
</dbReference>
<dbReference type="PANTHER" id="PTHR43409">
    <property type="entry name" value="ANAEROBIC MAGNESIUM-PROTOPORPHYRIN IX MONOMETHYL ESTER CYCLASE-RELATED"/>
    <property type="match status" value="1"/>
</dbReference>
<dbReference type="GO" id="GO:0051539">
    <property type="term" value="F:4 iron, 4 sulfur cluster binding"/>
    <property type="evidence" value="ECO:0007669"/>
    <property type="project" value="UniProtKB-KW"/>
</dbReference>
<dbReference type="CDD" id="cd02068">
    <property type="entry name" value="radical_SAM_B12_BD"/>
    <property type="match status" value="1"/>
</dbReference>
<dbReference type="Pfam" id="PF02310">
    <property type="entry name" value="B12-binding"/>
    <property type="match status" value="1"/>
</dbReference>
<dbReference type="STRING" id="398512.Bccel_4206"/>
<accession>A0A0L6JU28</accession>
<evidence type="ECO:0000313" key="11">
    <source>
        <dbReference type="Proteomes" id="UP000036923"/>
    </source>
</evidence>
<dbReference type="SFLD" id="SFLDG01123">
    <property type="entry name" value="methyltransferase_(Class_B)"/>
    <property type="match status" value="1"/>
</dbReference>
<evidence type="ECO:0000256" key="6">
    <source>
        <dbReference type="ARBA" id="ARBA00023004"/>
    </source>
</evidence>
<dbReference type="SUPFAM" id="SSF102114">
    <property type="entry name" value="Radical SAM enzymes"/>
    <property type="match status" value="1"/>
</dbReference>
<dbReference type="RefSeq" id="WP_036937496.1">
    <property type="nucleotide sequence ID" value="NZ_JQKC01000005.1"/>
</dbReference>
<proteinExistence type="predicted"/>
<dbReference type="EMBL" id="LGTC01000001">
    <property type="protein sequence ID" value="KNY28932.1"/>
    <property type="molecule type" value="Genomic_DNA"/>
</dbReference>
<comment type="cofactor">
    <cofactor evidence="1">
        <name>[4Fe-4S] cluster</name>
        <dbReference type="ChEBI" id="CHEBI:49883"/>
    </cofactor>
</comment>
<keyword evidence="4" id="KW-0949">S-adenosyl-L-methionine</keyword>
<organism evidence="10 11">
    <name type="scientific">Pseudobacteroides cellulosolvens ATCC 35603 = DSM 2933</name>
    <dbReference type="NCBI Taxonomy" id="398512"/>
    <lineage>
        <taxon>Bacteria</taxon>
        <taxon>Bacillati</taxon>
        <taxon>Bacillota</taxon>
        <taxon>Clostridia</taxon>
        <taxon>Eubacteriales</taxon>
        <taxon>Oscillospiraceae</taxon>
        <taxon>Pseudobacteroides</taxon>
    </lineage>
</organism>
<dbReference type="Gene3D" id="3.80.30.20">
    <property type="entry name" value="tm_1862 like domain"/>
    <property type="match status" value="1"/>
</dbReference>
<evidence type="ECO:0000313" key="10">
    <source>
        <dbReference type="EMBL" id="KNY28932.1"/>
    </source>
</evidence>
<evidence type="ECO:0000256" key="1">
    <source>
        <dbReference type="ARBA" id="ARBA00001966"/>
    </source>
</evidence>
<keyword evidence="3" id="KW-0808">Transferase</keyword>
<dbReference type="AlphaFoldDB" id="A0A0L6JU28"/>